<dbReference type="InterPro" id="IPR040701">
    <property type="entry name" value="Bact_RF_family2"/>
</dbReference>
<evidence type="ECO:0000313" key="1">
    <source>
        <dbReference type="EMBL" id="GAA3530996.1"/>
    </source>
</evidence>
<dbReference type="Proteomes" id="UP001500301">
    <property type="component" value="Unassembled WGS sequence"/>
</dbReference>
<dbReference type="Pfam" id="PF18844">
    <property type="entry name" value="baeRF_family2"/>
    <property type="match status" value="1"/>
</dbReference>
<reference evidence="2" key="1">
    <citation type="journal article" date="2019" name="Int. J. Syst. Evol. Microbiol.">
        <title>The Global Catalogue of Microorganisms (GCM) 10K type strain sequencing project: providing services to taxonomists for standard genome sequencing and annotation.</title>
        <authorList>
            <consortium name="The Broad Institute Genomics Platform"/>
            <consortium name="The Broad Institute Genome Sequencing Center for Infectious Disease"/>
            <person name="Wu L."/>
            <person name="Ma J."/>
        </authorList>
    </citation>
    <scope>NUCLEOTIDE SEQUENCE [LARGE SCALE GENOMIC DNA]</scope>
    <source>
        <strain evidence="2">JCM 17460</strain>
    </source>
</reference>
<gene>
    <name evidence="1" type="ORF">GCM10022263_19480</name>
</gene>
<sequence length="177" mass="18003">MRVAFVAGDVRARTDVAGMLSERVGLSVTQLESGGRAAGTSDEALWAELHPHLAAIRAGTLDDLAQRVARGVAVGDRVVGGPDAVAEAMARGAVGHLLLELDGARAVGIAPGDHPGLALPRAALDARELPADQVLLAAAALTDAEVSVVPASLPLPRELALAAGVVALLRWDERTPG</sequence>
<protein>
    <submittedName>
        <fullName evidence="1">Uncharacterized protein</fullName>
    </submittedName>
</protein>
<dbReference type="EMBL" id="BAABBB010000009">
    <property type="protein sequence ID" value="GAA3530996.1"/>
    <property type="molecule type" value="Genomic_DNA"/>
</dbReference>
<name>A0ABP6V8P3_9ACTN</name>
<keyword evidence="2" id="KW-1185">Reference proteome</keyword>
<organism evidence="1 2">
    <name type="scientific">Nocardioides daeguensis</name>
    <dbReference type="NCBI Taxonomy" id="908359"/>
    <lineage>
        <taxon>Bacteria</taxon>
        <taxon>Bacillati</taxon>
        <taxon>Actinomycetota</taxon>
        <taxon>Actinomycetes</taxon>
        <taxon>Propionibacteriales</taxon>
        <taxon>Nocardioidaceae</taxon>
        <taxon>Nocardioides</taxon>
    </lineage>
</organism>
<evidence type="ECO:0000313" key="2">
    <source>
        <dbReference type="Proteomes" id="UP001500301"/>
    </source>
</evidence>
<comment type="caution">
    <text evidence="1">The sequence shown here is derived from an EMBL/GenBank/DDBJ whole genome shotgun (WGS) entry which is preliminary data.</text>
</comment>
<proteinExistence type="predicted"/>
<accession>A0ABP6V8P3</accession>